<reference evidence="1 2" key="1">
    <citation type="submission" date="2024-04" db="EMBL/GenBank/DDBJ databases">
        <title>Tritrichomonas musculus Genome.</title>
        <authorList>
            <person name="Alves-Ferreira E."/>
            <person name="Grigg M."/>
            <person name="Lorenzi H."/>
            <person name="Galac M."/>
        </authorList>
    </citation>
    <scope>NUCLEOTIDE SEQUENCE [LARGE SCALE GENOMIC DNA]</scope>
    <source>
        <strain evidence="1 2">EAF2021</strain>
    </source>
</reference>
<keyword evidence="2" id="KW-1185">Reference proteome</keyword>
<dbReference type="InterPro" id="IPR036770">
    <property type="entry name" value="Ankyrin_rpt-contain_sf"/>
</dbReference>
<evidence type="ECO:0000313" key="1">
    <source>
        <dbReference type="EMBL" id="KAK8882499.1"/>
    </source>
</evidence>
<dbReference type="PANTHER" id="PTHR24159:SF5">
    <property type="entry name" value="ANK_REP_REGION DOMAIN-CONTAINING PROTEIN"/>
    <property type="match status" value="1"/>
</dbReference>
<protein>
    <recommendedName>
        <fullName evidence="3">Ankyrin repeat protein</fullName>
    </recommendedName>
</protein>
<sequence length="200" mass="23749">MIRRDSIEEFTNFVNQENYSLKTEVDLSLFETNLFLLKKNPTLIEYSAFFGSFNIFNYLCLNGVELTPSLWMYAIHGRDPEIISILEKKGIEPEDSTYLKCLKESIKCFNDDFAIYFKFKMLQRENGQILVNESNFLENDAAYSFRYHNFCLLPENDTHKYMFFYLCFYNYISLVKLYLQTKPVDINQSVNHPSLNDKQN</sequence>
<proteinExistence type="predicted"/>
<dbReference type="SUPFAM" id="SSF48403">
    <property type="entry name" value="Ankyrin repeat"/>
    <property type="match status" value="1"/>
</dbReference>
<accession>A0ABR2JUE9</accession>
<evidence type="ECO:0008006" key="3">
    <source>
        <dbReference type="Google" id="ProtNLM"/>
    </source>
</evidence>
<evidence type="ECO:0000313" key="2">
    <source>
        <dbReference type="Proteomes" id="UP001470230"/>
    </source>
</evidence>
<name>A0ABR2JUE9_9EUKA</name>
<organism evidence="1 2">
    <name type="scientific">Tritrichomonas musculus</name>
    <dbReference type="NCBI Taxonomy" id="1915356"/>
    <lineage>
        <taxon>Eukaryota</taxon>
        <taxon>Metamonada</taxon>
        <taxon>Parabasalia</taxon>
        <taxon>Tritrichomonadida</taxon>
        <taxon>Tritrichomonadidae</taxon>
        <taxon>Tritrichomonas</taxon>
    </lineage>
</organism>
<dbReference type="PANTHER" id="PTHR24159">
    <property type="match status" value="1"/>
</dbReference>
<dbReference type="EMBL" id="JAPFFF010000009">
    <property type="protein sequence ID" value="KAK8882499.1"/>
    <property type="molecule type" value="Genomic_DNA"/>
</dbReference>
<comment type="caution">
    <text evidence="1">The sequence shown here is derived from an EMBL/GenBank/DDBJ whole genome shotgun (WGS) entry which is preliminary data.</text>
</comment>
<dbReference type="Proteomes" id="UP001470230">
    <property type="component" value="Unassembled WGS sequence"/>
</dbReference>
<gene>
    <name evidence="1" type="ORF">M9Y10_045141</name>
</gene>